<dbReference type="Proteomes" id="UP000634136">
    <property type="component" value="Unassembled WGS sequence"/>
</dbReference>
<reference evidence="1" key="1">
    <citation type="submission" date="2020-09" db="EMBL/GenBank/DDBJ databases">
        <title>Genome-Enabled Discovery of Anthraquinone Biosynthesis in Senna tora.</title>
        <authorList>
            <person name="Kang S.-H."/>
            <person name="Pandey R.P."/>
            <person name="Lee C.-M."/>
            <person name="Sim J.-S."/>
            <person name="Jeong J.-T."/>
            <person name="Choi B.-S."/>
            <person name="Jung M."/>
            <person name="Ginzburg D."/>
            <person name="Zhao K."/>
            <person name="Won S.Y."/>
            <person name="Oh T.-J."/>
            <person name="Yu Y."/>
            <person name="Kim N.-H."/>
            <person name="Lee O.R."/>
            <person name="Lee T.-H."/>
            <person name="Bashyal P."/>
            <person name="Kim T.-S."/>
            <person name="Lee W.-H."/>
            <person name="Kawkins C."/>
            <person name="Kim C.-K."/>
            <person name="Kim J.S."/>
            <person name="Ahn B.O."/>
            <person name="Rhee S.Y."/>
            <person name="Sohng J.K."/>
        </authorList>
    </citation>
    <scope>NUCLEOTIDE SEQUENCE</scope>
    <source>
        <tissue evidence="1">Leaf</tissue>
    </source>
</reference>
<keyword evidence="2" id="KW-1185">Reference proteome</keyword>
<proteinExistence type="predicted"/>
<accession>A0A834SL94</accession>
<comment type="caution">
    <text evidence="1">The sequence shown here is derived from an EMBL/GenBank/DDBJ whole genome shotgun (WGS) entry which is preliminary data.</text>
</comment>
<organism evidence="1 2">
    <name type="scientific">Senna tora</name>
    <dbReference type="NCBI Taxonomy" id="362788"/>
    <lineage>
        <taxon>Eukaryota</taxon>
        <taxon>Viridiplantae</taxon>
        <taxon>Streptophyta</taxon>
        <taxon>Embryophyta</taxon>
        <taxon>Tracheophyta</taxon>
        <taxon>Spermatophyta</taxon>
        <taxon>Magnoliopsida</taxon>
        <taxon>eudicotyledons</taxon>
        <taxon>Gunneridae</taxon>
        <taxon>Pentapetalae</taxon>
        <taxon>rosids</taxon>
        <taxon>fabids</taxon>
        <taxon>Fabales</taxon>
        <taxon>Fabaceae</taxon>
        <taxon>Caesalpinioideae</taxon>
        <taxon>Cassia clade</taxon>
        <taxon>Senna</taxon>
    </lineage>
</organism>
<protein>
    <submittedName>
        <fullName evidence="1">Uncharacterized protein</fullName>
    </submittedName>
</protein>
<sequence length="26" mass="2953">MERHDVGPLYQIREHLSQPGGYLTVG</sequence>
<evidence type="ECO:0000313" key="1">
    <source>
        <dbReference type="EMBL" id="KAF7805466.1"/>
    </source>
</evidence>
<dbReference type="AlphaFoldDB" id="A0A834SL94"/>
<gene>
    <name evidence="1" type="ORF">G2W53_037627</name>
</gene>
<name>A0A834SL94_9FABA</name>
<dbReference type="EMBL" id="JAAIUW010000012">
    <property type="protein sequence ID" value="KAF7805466.1"/>
    <property type="molecule type" value="Genomic_DNA"/>
</dbReference>
<evidence type="ECO:0000313" key="2">
    <source>
        <dbReference type="Proteomes" id="UP000634136"/>
    </source>
</evidence>